<reference evidence="1 2" key="1">
    <citation type="submission" date="2022-05" db="EMBL/GenBank/DDBJ databases">
        <authorList>
            <consortium name="Genoscope - CEA"/>
            <person name="William W."/>
        </authorList>
    </citation>
    <scope>NUCLEOTIDE SEQUENCE [LARGE SCALE GENOMIC DNA]</scope>
</reference>
<proteinExistence type="predicted"/>
<gene>
    <name evidence="1" type="ORF">PEVE_00011709</name>
</gene>
<organism evidence="1 2">
    <name type="scientific">Porites evermanni</name>
    <dbReference type="NCBI Taxonomy" id="104178"/>
    <lineage>
        <taxon>Eukaryota</taxon>
        <taxon>Metazoa</taxon>
        <taxon>Cnidaria</taxon>
        <taxon>Anthozoa</taxon>
        <taxon>Hexacorallia</taxon>
        <taxon>Scleractinia</taxon>
        <taxon>Fungiina</taxon>
        <taxon>Poritidae</taxon>
        <taxon>Porites</taxon>
    </lineage>
</organism>
<dbReference type="EMBL" id="CALNXI010000185">
    <property type="protein sequence ID" value="CAH3021509.1"/>
    <property type="molecule type" value="Genomic_DNA"/>
</dbReference>
<keyword evidence="2" id="KW-1185">Reference proteome</keyword>
<evidence type="ECO:0000313" key="1">
    <source>
        <dbReference type="EMBL" id="CAH3021509.1"/>
    </source>
</evidence>
<protein>
    <submittedName>
        <fullName evidence="1">Uncharacterized protein</fullName>
    </submittedName>
</protein>
<evidence type="ECO:0000313" key="2">
    <source>
        <dbReference type="Proteomes" id="UP001159427"/>
    </source>
</evidence>
<sequence length="145" mass="16318">MDVCQPKTARTVSKEDERVLEEPLKEYQECLHLGTITLLGTIHAFTNQLLKDLIRNAPIVYTLEDVLQSLPVLSTGLARFILGILQDIFGDIESDEGLITMLDSIMASSTKVTNDRATFYKIFWTIPTVTLTIPSFHLYKSEAQV</sequence>
<dbReference type="Proteomes" id="UP001159427">
    <property type="component" value="Unassembled WGS sequence"/>
</dbReference>
<name>A0ABN8LWK1_9CNID</name>
<accession>A0ABN8LWK1</accession>
<comment type="caution">
    <text evidence="1">The sequence shown here is derived from an EMBL/GenBank/DDBJ whole genome shotgun (WGS) entry which is preliminary data.</text>
</comment>